<dbReference type="Pfam" id="PF04055">
    <property type="entry name" value="Radical_SAM"/>
    <property type="match status" value="1"/>
</dbReference>
<protein>
    <recommendedName>
        <fullName evidence="2 9">Heme chaperone HemW</fullName>
    </recommendedName>
</protein>
<dbReference type="RefSeq" id="WP_103202370.1">
    <property type="nucleotide sequence ID" value="NZ_CVTD020000015.1"/>
</dbReference>
<comment type="similarity">
    <text evidence="1">Belongs to the anaerobic coproporphyrinogen-III oxidase family. HemW subfamily.</text>
</comment>
<dbReference type="Gene3D" id="3.20.20.70">
    <property type="entry name" value="Aldolase class I"/>
    <property type="match status" value="1"/>
</dbReference>
<dbReference type="SFLD" id="SFLDF00288">
    <property type="entry name" value="HemN-like__clustered_with_nucl"/>
    <property type="match status" value="1"/>
</dbReference>
<evidence type="ECO:0000256" key="3">
    <source>
        <dbReference type="ARBA" id="ARBA00022617"/>
    </source>
</evidence>
<evidence type="ECO:0000256" key="9">
    <source>
        <dbReference type="RuleBase" id="RU364116"/>
    </source>
</evidence>
<dbReference type="Proteomes" id="UP000236497">
    <property type="component" value="Unassembled WGS sequence"/>
</dbReference>
<evidence type="ECO:0000256" key="6">
    <source>
        <dbReference type="ARBA" id="ARBA00023004"/>
    </source>
</evidence>
<dbReference type="SFLD" id="SFLDS00029">
    <property type="entry name" value="Radical_SAM"/>
    <property type="match status" value="1"/>
</dbReference>
<comment type="subcellular location">
    <subcellularLocation>
        <location evidence="9">Cytoplasm</location>
    </subcellularLocation>
</comment>
<evidence type="ECO:0000259" key="10">
    <source>
        <dbReference type="PROSITE" id="PS51918"/>
    </source>
</evidence>
<keyword evidence="9" id="KW-0004">4Fe-4S</keyword>
<dbReference type="NCBIfam" id="TIGR00539">
    <property type="entry name" value="hemN_rel"/>
    <property type="match status" value="1"/>
</dbReference>
<name>A0A0H5SHG5_HERHM</name>
<gene>
    <name evidence="11" type="ORF">HHT355_1044</name>
</gene>
<organism evidence="11 12">
    <name type="scientific">Herbinix hemicellulosilytica</name>
    <dbReference type="NCBI Taxonomy" id="1564487"/>
    <lineage>
        <taxon>Bacteria</taxon>
        <taxon>Bacillati</taxon>
        <taxon>Bacillota</taxon>
        <taxon>Clostridia</taxon>
        <taxon>Lachnospirales</taxon>
        <taxon>Lachnospiraceae</taxon>
        <taxon>Herbinix</taxon>
    </lineage>
</organism>
<evidence type="ECO:0000256" key="2">
    <source>
        <dbReference type="ARBA" id="ARBA00017228"/>
    </source>
</evidence>
<evidence type="ECO:0000256" key="1">
    <source>
        <dbReference type="ARBA" id="ARBA00006100"/>
    </source>
</evidence>
<dbReference type="GO" id="GO:0051539">
    <property type="term" value="F:4 iron, 4 sulfur cluster binding"/>
    <property type="evidence" value="ECO:0007669"/>
    <property type="project" value="UniProtKB-UniRule"/>
</dbReference>
<dbReference type="InterPro" id="IPR006638">
    <property type="entry name" value="Elp3/MiaA/NifB-like_rSAM"/>
</dbReference>
<dbReference type="PANTHER" id="PTHR13932">
    <property type="entry name" value="COPROPORPHYRINIGEN III OXIDASE"/>
    <property type="match status" value="1"/>
</dbReference>
<dbReference type="InterPro" id="IPR004559">
    <property type="entry name" value="HemW-like"/>
</dbReference>
<keyword evidence="12" id="KW-1185">Reference proteome</keyword>
<dbReference type="SFLD" id="SFLDG01065">
    <property type="entry name" value="anaerobic_coproporphyrinogen-I"/>
    <property type="match status" value="1"/>
</dbReference>
<dbReference type="SFLD" id="SFLDF00562">
    <property type="entry name" value="HemN-like__clustered_with_heat"/>
    <property type="match status" value="1"/>
</dbReference>
<dbReference type="InterPro" id="IPR013785">
    <property type="entry name" value="Aldolase_TIM"/>
</dbReference>
<dbReference type="OrthoDB" id="9808022at2"/>
<keyword evidence="7 9" id="KW-0411">Iron-sulfur</keyword>
<comment type="function">
    <text evidence="9">Probably acts as a heme chaperone, transferring heme to an unknown acceptor. Binds one molecule of heme per monomer, possibly covalently. Binds 1 [4Fe-4S] cluster. The cluster is coordinated with 3 cysteines and an exchangeable S-adenosyl-L-methionine.</text>
</comment>
<evidence type="ECO:0000313" key="12">
    <source>
        <dbReference type="Proteomes" id="UP000236497"/>
    </source>
</evidence>
<dbReference type="Pfam" id="PF06969">
    <property type="entry name" value="HemN_C"/>
    <property type="match status" value="1"/>
</dbReference>
<keyword evidence="6 9" id="KW-0408">Iron</keyword>
<dbReference type="InterPro" id="IPR007197">
    <property type="entry name" value="rSAM"/>
</dbReference>
<evidence type="ECO:0000313" key="11">
    <source>
        <dbReference type="EMBL" id="CRZ34246.1"/>
    </source>
</evidence>
<dbReference type="InterPro" id="IPR034505">
    <property type="entry name" value="Coproporphyrinogen-III_oxidase"/>
</dbReference>
<accession>A0A0H5SHG5</accession>
<dbReference type="PANTHER" id="PTHR13932:SF5">
    <property type="entry name" value="RADICAL S-ADENOSYL METHIONINE DOMAIN-CONTAINING PROTEIN 1, MITOCHONDRIAL"/>
    <property type="match status" value="1"/>
</dbReference>
<dbReference type="PROSITE" id="PS51918">
    <property type="entry name" value="RADICAL_SAM"/>
    <property type="match status" value="1"/>
</dbReference>
<keyword evidence="9" id="KW-0963">Cytoplasm</keyword>
<dbReference type="GO" id="GO:0046872">
    <property type="term" value="F:metal ion binding"/>
    <property type="evidence" value="ECO:0007669"/>
    <property type="project" value="UniProtKB-UniRule"/>
</dbReference>
<reference evidence="11 12" key="1">
    <citation type="submission" date="2015-06" db="EMBL/GenBank/DDBJ databases">
        <authorList>
            <person name="Wibberg Daniel"/>
        </authorList>
    </citation>
    <scope>NUCLEOTIDE SEQUENCE [LARGE SCALE GENOMIC DNA]</scope>
    <source>
        <strain evidence="11 12">T3/55T</strain>
    </source>
</reference>
<dbReference type="SUPFAM" id="SSF102114">
    <property type="entry name" value="Radical SAM enzymes"/>
    <property type="match status" value="1"/>
</dbReference>
<proteinExistence type="inferred from homology"/>
<dbReference type="GO" id="GO:0005737">
    <property type="term" value="C:cytoplasm"/>
    <property type="evidence" value="ECO:0007669"/>
    <property type="project" value="UniProtKB-SubCell"/>
</dbReference>
<evidence type="ECO:0000256" key="8">
    <source>
        <dbReference type="ARBA" id="ARBA00023186"/>
    </source>
</evidence>
<keyword evidence="3 9" id="KW-0349">Heme</keyword>
<sequence>MDYDNKINLGTWKKDLRLYVHVPFCVKKCNYCDFLSAPSKEEQINAYFEALYKEIESYKGRTDNYVISSVYIGGGTPSCVNSEKIVRVMEELKKVFRFKENNNNVICQRSCNEINKEAEISIEINPGTISATGINRKKLSDYKNAGINRLSFGLQSTHDHELKLLGRIHTYFQFEENYYLARETGFKNINIDLMSGMPGQTLKTWEESIIKTALLKPEHISAYSLIIEEGTPFYEIYGPDGPDSHRLPSEDLDREMYKRTKELLFSYGYERYEISNYAQPGFECRHNLAYWEPADYLGLGLGSASLIENTRFHNTFSLHEYIYKIGRNANSSVLSLNADNQNKNLLLLDYFGIREDTEVLSKAQQMEEFMFLGLRKTKGVSIQGFYEKFGVTIDEIYGSTVNNLKNQGLIESDNERIWLTDFGVDVSNRVLAEFLFN</sequence>
<evidence type="ECO:0000256" key="7">
    <source>
        <dbReference type="ARBA" id="ARBA00023014"/>
    </source>
</evidence>
<evidence type="ECO:0000256" key="5">
    <source>
        <dbReference type="ARBA" id="ARBA00022723"/>
    </source>
</evidence>
<dbReference type="InterPro" id="IPR058240">
    <property type="entry name" value="rSAM_sf"/>
</dbReference>
<dbReference type="GO" id="GO:0004109">
    <property type="term" value="F:coproporphyrinogen oxidase activity"/>
    <property type="evidence" value="ECO:0007669"/>
    <property type="project" value="InterPro"/>
</dbReference>
<dbReference type="SMART" id="SM00729">
    <property type="entry name" value="Elp3"/>
    <property type="match status" value="1"/>
</dbReference>
<keyword evidence="8 9" id="KW-0143">Chaperone</keyword>
<dbReference type="EMBL" id="CVTD020000015">
    <property type="protein sequence ID" value="CRZ34246.1"/>
    <property type="molecule type" value="Genomic_DNA"/>
</dbReference>
<dbReference type="InterPro" id="IPR010723">
    <property type="entry name" value="HemN_C"/>
</dbReference>
<feature type="domain" description="Radical SAM core" evidence="10">
    <location>
        <begin position="10"/>
        <end position="270"/>
    </location>
</feature>
<keyword evidence="5 9" id="KW-0479">Metal-binding</keyword>
<evidence type="ECO:0000256" key="4">
    <source>
        <dbReference type="ARBA" id="ARBA00022691"/>
    </source>
</evidence>
<keyword evidence="4 9" id="KW-0949">S-adenosyl-L-methionine</keyword>
<dbReference type="AlphaFoldDB" id="A0A0H5SHG5"/>
<dbReference type="GO" id="GO:0006779">
    <property type="term" value="P:porphyrin-containing compound biosynthetic process"/>
    <property type="evidence" value="ECO:0007669"/>
    <property type="project" value="InterPro"/>
</dbReference>